<proteinExistence type="predicted"/>
<sequence>MEKNALNALFQCSAVAVLLGAATYTFIPDLPAYFFAAGSLGMFLTRLFRRYNGRNLRLRRLYRQELFSSLIFIGAAVLMFWRGGIDWVVLFIIATVLQVYTAILIPREEAKEKQQ</sequence>
<feature type="transmembrane region" description="Helical" evidence="1">
    <location>
        <begin position="87"/>
        <end position="105"/>
    </location>
</feature>
<keyword evidence="1" id="KW-1133">Transmembrane helix</keyword>
<dbReference type="EMBL" id="DVKT01000062">
    <property type="protein sequence ID" value="HIT40015.1"/>
    <property type="molecule type" value="Genomic_DNA"/>
</dbReference>
<keyword evidence="1" id="KW-0812">Transmembrane</keyword>
<organism evidence="2 3">
    <name type="scientific">Candidatus Caccoplasma intestinavium</name>
    <dbReference type="NCBI Taxonomy" id="2840716"/>
    <lineage>
        <taxon>Bacteria</taxon>
        <taxon>Pseudomonadati</taxon>
        <taxon>Bacteroidota</taxon>
        <taxon>Bacteroidia</taxon>
        <taxon>Bacteroidales</taxon>
        <taxon>Bacteroidaceae</taxon>
        <taxon>Bacteroidaceae incertae sedis</taxon>
        <taxon>Candidatus Caccoplasma</taxon>
    </lineage>
</organism>
<reference evidence="2" key="2">
    <citation type="journal article" date="2021" name="PeerJ">
        <title>Extensive microbial diversity within the chicken gut microbiome revealed by metagenomics and culture.</title>
        <authorList>
            <person name="Gilroy R."/>
            <person name="Ravi A."/>
            <person name="Getino M."/>
            <person name="Pursley I."/>
            <person name="Horton D.L."/>
            <person name="Alikhan N.F."/>
            <person name="Baker D."/>
            <person name="Gharbi K."/>
            <person name="Hall N."/>
            <person name="Watson M."/>
            <person name="Adriaenssens E.M."/>
            <person name="Foster-Nyarko E."/>
            <person name="Jarju S."/>
            <person name="Secka A."/>
            <person name="Antonio M."/>
            <person name="Oren A."/>
            <person name="Chaudhuri R.R."/>
            <person name="La Ragione R."/>
            <person name="Hildebrand F."/>
            <person name="Pallen M.J."/>
        </authorList>
    </citation>
    <scope>NUCLEOTIDE SEQUENCE</scope>
    <source>
        <strain evidence="2">21143</strain>
    </source>
</reference>
<dbReference type="Proteomes" id="UP000886722">
    <property type="component" value="Unassembled WGS sequence"/>
</dbReference>
<feature type="transmembrane region" description="Helical" evidence="1">
    <location>
        <begin position="61"/>
        <end position="81"/>
    </location>
</feature>
<gene>
    <name evidence="2" type="ORF">IAD06_08290</name>
</gene>
<evidence type="ECO:0000313" key="2">
    <source>
        <dbReference type="EMBL" id="HIT40015.1"/>
    </source>
</evidence>
<accession>A0A9D1KDS9</accession>
<name>A0A9D1KDS9_9BACT</name>
<reference evidence="2" key="1">
    <citation type="submission" date="2020-10" db="EMBL/GenBank/DDBJ databases">
        <authorList>
            <person name="Gilroy R."/>
        </authorList>
    </citation>
    <scope>NUCLEOTIDE SEQUENCE</scope>
    <source>
        <strain evidence="2">21143</strain>
    </source>
</reference>
<evidence type="ECO:0000313" key="3">
    <source>
        <dbReference type="Proteomes" id="UP000886722"/>
    </source>
</evidence>
<evidence type="ECO:0000256" key="1">
    <source>
        <dbReference type="SAM" id="Phobius"/>
    </source>
</evidence>
<dbReference type="AlphaFoldDB" id="A0A9D1KDS9"/>
<protein>
    <submittedName>
        <fullName evidence="2">Uncharacterized protein</fullName>
    </submittedName>
</protein>
<feature type="transmembrane region" description="Helical" evidence="1">
    <location>
        <begin position="33"/>
        <end position="49"/>
    </location>
</feature>
<comment type="caution">
    <text evidence="2">The sequence shown here is derived from an EMBL/GenBank/DDBJ whole genome shotgun (WGS) entry which is preliminary data.</text>
</comment>
<keyword evidence="1" id="KW-0472">Membrane</keyword>